<keyword evidence="4" id="KW-1185">Reference proteome</keyword>
<dbReference type="GO" id="GO:0000164">
    <property type="term" value="C:protein phosphatase type 1 complex"/>
    <property type="evidence" value="ECO:0007669"/>
    <property type="project" value="TreeGrafter"/>
</dbReference>
<dbReference type="Proteomes" id="UP000326924">
    <property type="component" value="Unassembled WGS sequence"/>
</dbReference>
<gene>
    <name evidence="3" type="ORF">FN846DRAFT_685725</name>
</gene>
<proteinExistence type="predicted"/>
<evidence type="ECO:0000313" key="3">
    <source>
        <dbReference type="EMBL" id="KAA8892576.1"/>
    </source>
</evidence>
<feature type="region of interest" description="Disordered" evidence="1">
    <location>
        <begin position="429"/>
        <end position="460"/>
    </location>
</feature>
<feature type="region of interest" description="Disordered" evidence="1">
    <location>
        <begin position="217"/>
        <end position="244"/>
    </location>
</feature>
<dbReference type="PANTHER" id="PTHR12307:SF36">
    <property type="entry name" value="GLYCOGEN-BINDING SUBUNIT 76A"/>
    <property type="match status" value="1"/>
</dbReference>
<dbReference type="PANTHER" id="PTHR12307">
    <property type="entry name" value="PROTEIN PHOSPHATASE 1 REGULATORY SUBUNIT"/>
    <property type="match status" value="1"/>
</dbReference>
<dbReference type="InterPro" id="IPR038175">
    <property type="entry name" value="CBM21_dom_sf"/>
</dbReference>
<feature type="compositionally biased region" description="Basic and acidic residues" evidence="1">
    <location>
        <begin position="631"/>
        <end position="646"/>
    </location>
</feature>
<dbReference type="Pfam" id="PF03370">
    <property type="entry name" value="CBM_21"/>
    <property type="match status" value="1"/>
</dbReference>
<dbReference type="GO" id="GO:2001069">
    <property type="term" value="F:glycogen binding"/>
    <property type="evidence" value="ECO:0007669"/>
    <property type="project" value="TreeGrafter"/>
</dbReference>
<dbReference type="InterPro" id="IPR005036">
    <property type="entry name" value="CBM21_dom"/>
</dbReference>
<evidence type="ECO:0000259" key="2">
    <source>
        <dbReference type="PROSITE" id="PS51159"/>
    </source>
</evidence>
<feature type="compositionally biased region" description="Low complexity" evidence="1">
    <location>
        <begin position="224"/>
        <end position="243"/>
    </location>
</feature>
<dbReference type="GO" id="GO:0008157">
    <property type="term" value="F:protein phosphatase 1 binding"/>
    <property type="evidence" value="ECO:0007669"/>
    <property type="project" value="TreeGrafter"/>
</dbReference>
<evidence type="ECO:0000256" key="1">
    <source>
        <dbReference type="SAM" id="MobiDB-lite"/>
    </source>
</evidence>
<dbReference type="Gene3D" id="2.60.40.2440">
    <property type="entry name" value="Carbohydrate binding type-21 domain"/>
    <property type="match status" value="1"/>
</dbReference>
<evidence type="ECO:0000313" key="4">
    <source>
        <dbReference type="Proteomes" id="UP000326924"/>
    </source>
</evidence>
<dbReference type="PROSITE" id="PS51159">
    <property type="entry name" value="CBM21"/>
    <property type="match status" value="1"/>
</dbReference>
<dbReference type="OrthoDB" id="1881at2759"/>
<dbReference type="EMBL" id="VXIS01000716">
    <property type="protein sequence ID" value="KAA8892576.1"/>
    <property type="molecule type" value="Genomic_DNA"/>
</dbReference>
<feature type="compositionally biased region" description="Polar residues" evidence="1">
    <location>
        <begin position="103"/>
        <end position="114"/>
    </location>
</feature>
<dbReference type="InterPro" id="IPR050782">
    <property type="entry name" value="PP1_regulatory_subunit_3"/>
</dbReference>
<feature type="compositionally biased region" description="Low complexity" evidence="1">
    <location>
        <begin position="9"/>
        <end position="23"/>
    </location>
</feature>
<feature type="region of interest" description="Disordered" evidence="1">
    <location>
        <begin position="475"/>
        <end position="510"/>
    </location>
</feature>
<organism evidence="3 4">
    <name type="scientific">Sphaerosporella brunnea</name>
    <dbReference type="NCBI Taxonomy" id="1250544"/>
    <lineage>
        <taxon>Eukaryota</taxon>
        <taxon>Fungi</taxon>
        <taxon>Dikarya</taxon>
        <taxon>Ascomycota</taxon>
        <taxon>Pezizomycotina</taxon>
        <taxon>Pezizomycetes</taxon>
        <taxon>Pezizales</taxon>
        <taxon>Pyronemataceae</taxon>
        <taxon>Sphaerosporella</taxon>
    </lineage>
</organism>
<feature type="region of interest" description="Disordered" evidence="1">
    <location>
        <begin position="620"/>
        <end position="690"/>
    </location>
</feature>
<feature type="compositionally biased region" description="Basic and acidic residues" evidence="1">
    <location>
        <begin position="120"/>
        <end position="142"/>
    </location>
</feature>
<dbReference type="InParanoid" id="A0A5J5EC23"/>
<feature type="compositionally biased region" description="Polar residues" evidence="1">
    <location>
        <begin position="74"/>
        <end position="86"/>
    </location>
</feature>
<feature type="domain" description="CBM21" evidence="2">
    <location>
        <begin position="307"/>
        <end position="421"/>
    </location>
</feature>
<dbReference type="GO" id="GO:0005979">
    <property type="term" value="P:regulation of glycogen biosynthetic process"/>
    <property type="evidence" value="ECO:0007669"/>
    <property type="project" value="TreeGrafter"/>
</dbReference>
<feature type="region of interest" description="Disordered" evidence="1">
    <location>
        <begin position="1"/>
        <end position="205"/>
    </location>
</feature>
<name>A0A5J5EC23_9PEZI</name>
<sequence length="720" mass="80051">MPYTPPSQTPSASPSSSRSSSFSNHDPQNRGKLLDGPNPPRSTAYLNKHRRSSFGTTPPFQVPIVQPQTRERASSLTSLPTCSGVRQSPPPVSADCSVMPPQAISTPPDSTQNSSDEEDGVMRRGREQRDLGKLEDELKEAIMRIPQRRAPSPDGKSDVPLETSRGRSLHSHQRTRSDSHLIDIAITRTRSGSHSSSSLSDDMEDDAYRIAPPMVRKKSGEVVKSSLKSPSRSRPCSVPSTPTFPKNVHFDQTIEHVRHFLHSEKPSAVSVGSSPVEGVYDAESEYPFGYDDEPQWEIGLPNFPKDTESRKCLPVRLEKLCLSTDKKNLIGTVAVANLAFQKSVVSRFTFDYWQTVSEVTAEFSSDVRRREREDGIDRFVFKIKLAEQANLEKKILFFCIRYNTNGQEFWDNNNGVNFQVDFRKATPAGRHAGHQAQALPRSRPHSSQQQAARPRSMPNMDEFNTMFDEEFFKTQKMDRKSRPKQKVVVPVDEETELPSRRANPTGNAFGSRYDFRTSLNAAIKASGPQQPRPTPVLDLPVAPAMEHNTYFSMSVQNLKTSTFAAELASATPLDIPPISSAGPPELFSTENFWTHEDKPSIESPSYRELLDNYCFFGSSKATKAQPPPKPEPIKKQSTEKKIKESLHLLLPTGKERPGSPQYLASPLNGTSLTPPSLSLAQQKTSGNASPIPLNYAGYHHRRRGSGAFRFDTAQTSTAIC</sequence>
<reference evidence="3 4" key="1">
    <citation type="submission" date="2019-09" db="EMBL/GenBank/DDBJ databases">
        <title>Draft genome of the ectomycorrhizal ascomycete Sphaerosporella brunnea.</title>
        <authorList>
            <consortium name="DOE Joint Genome Institute"/>
            <person name="Benucci G.M."/>
            <person name="Marozzi G."/>
            <person name="Antonielli L."/>
            <person name="Sanchez S."/>
            <person name="Marco P."/>
            <person name="Wang X."/>
            <person name="Falini L.B."/>
            <person name="Barry K."/>
            <person name="Haridas S."/>
            <person name="Lipzen A."/>
            <person name="Labutti K."/>
            <person name="Grigoriev I.V."/>
            <person name="Murat C."/>
            <person name="Martin F."/>
            <person name="Albertini E."/>
            <person name="Donnini D."/>
            <person name="Bonito G."/>
        </authorList>
    </citation>
    <scope>NUCLEOTIDE SEQUENCE [LARGE SCALE GENOMIC DNA]</scope>
    <source>
        <strain evidence="3 4">Sb_GMNB300</strain>
    </source>
</reference>
<dbReference type="AlphaFoldDB" id="A0A5J5EC23"/>
<comment type="caution">
    <text evidence="3">The sequence shown here is derived from an EMBL/GenBank/DDBJ whole genome shotgun (WGS) entry which is preliminary data.</text>
</comment>
<protein>
    <submittedName>
        <fullName evidence="3">Putative phosphatase regulatory subunit-domain-containing protein</fullName>
    </submittedName>
</protein>
<feature type="compositionally biased region" description="Polar residues" evidence="1">
    <location>
        <begin position="667"/>
        <end position="688"/>
    </location>
</feature>
<accession>A0A5J5EC23</accession>